<evidence type="ECO:0000256" key="1">
    <source>
        <dbReference type="SAM" id="MobiDB-lite"/>
    </source>
</evidence>
<protein>
    <submittedName>
        <fullName evidence="2">Uncharacterized protein</fullName>
    </submittedName>
</protein>
<gene>
    <name evidence="2" type="ORF">Cni_G14003</name>
</gene>
<dbReference type="EMBL" id="CP136893">
    <property type="protein sequence ID" value="WOL05276.1"/>
    <property type="molecule type" value="Genomic_DNA"/>
</dbReference>
<keyword evidence="3" id="KW-1185">Reference proteome</keyword>
<name>A0AAQ3KGX4_9LILI</name>
<dbReference type="Proteomes" id="UP001327560">
    <property type="component" value="Chromosome 4"/>
</dbReference>
<evidence type="ECO:0000313" key="3">
    <source>
        <dbReference type="Proteomes" id="UP001327560"/>
    </source>
</evidence>
<proteinExistence type="predicted"/>
<accession>A0AAQ3KGX4</accession>
<reference evidence="2 3" key="1">
    <citation type="submission" date="2023-10" db="EMBL/GenBank/DDBJ databases">
        <title>Chromosome-scale genome assembly provides insights into flower coloration mechanisms of Canna indica.</title>
        <authorList>
            <person name="Li C."/>
        </authorList>
    </citation>
    <scope>NUCLEOTIDE SEQUENCE [LARGE SCALE GENOMIC DNA]</scope>
    <source>
        <tissue evidence="2">Flower</tissue>
    </source>
</reference>
<dbReference type="AlphaFoldDB" id="A0AAQ3KGX4"/>
<evidence type="ECO:0000313" key="2">
    <source>
        <dbReference type="EMBL" id="WOL05276.1"/>
    </source>
</evidence>
<feature type="region of interest" description="Disordered" evidence="1">
    <location>
        <begin position="1"/>
        <end position="24"/>
    </location>
</feature>
<sequence length="262" mass="29907">MKHDGKNEDRNRREQSYNLMPRSSPHWSTQFERYTPLTTSRELILQEVHYLQLLRPPGCPESSKYSYKGDKSKRKVLVDQDSSADVLFYPTLERMGINESSLCLYHGELVSYSGDHCASPFGFLNNLDAVVSTPYLAVKFPISKTEVEVIHADQREARACYNEFLKLKPAKPQPRISGLYPIGDIQERPQPADNLDPVQIEISPEQVTYIRAHLPNDLKARLSTLLKSNADLFTWTLVYKPGIDPQVICHRLAIDPRVKPIA</sequence>
<organism evidence="2 3">
    <name type="scientific">Canna indica</name>
    <name type="common">Indian-shot</name>
    <dbReference type="NCBI Taxonomy" id="4628"/>
    <lineage>
        <taxon>Eukaryota</taxon>
        <taxon>Viridiplantae</taxon>
        <taxon>Streptophyta</taxon>
        <taxon>Embryophyta</taxon>
        <taxon>Tracheophyta</taxon>
        <taxon>Spermatophyta</taxon>
        <taxon>Magnoliopsida</taxon>
        <taxon>Liliopsida</taxon>
        <taxon>Zingiberales</taxon>
        <taxon>Cannaceae</taxon>
        <taxon>Canna</taxon>
    </lineage>
</organism>
<feature type="compositionally biased region" description="Basic and acidic residues" evidence="1">
    <location>
        <begin position="1"/>
        <end position="15"/>
    </location>
</feature>